<keyword evidence="1" id="KW-1133">Transmembrane helix</keyword>
<accession>A0A1I1HDM6</accession>
<sequence length="235" mass="26561">MEKMAYSVSFFSGLAYLNFNFLAQVPILNSMNYIKLMRFWILVVVMAVPMPALADELKRLETGFGLVLHLPEAWQLLSKEDLSAVEGKNDDKLDLPPLMKQRLAERVRQGNLELLFNTRDSHNGVYDNLSLFETNDQVPEAASQIKATCGALPSLLGQTLGKEVRLERCEGKEVQGYPAFIIAYAGSVPSTHVLQYMLQVEQRKSLVLTLTYHEDDAMGSLQDFEESLKRLEMQL</sequence>
<protein>
    <submittedName>
        <fullName evidence="2">Uncharacterized protein</fullName>
    </submittedName>
</protein>
<gene>
    <name evidence="2" type="ORF">SAMN05660443_1818</name>
</gene>
<feature type="transmembrane region" description="Helical" evidence="1">
    <location>
        <begin position="6"/>
        <end position="25"/>
    </location>
</feature>
<dbReference type="Proteomes" id="UP000199058">
    <property type="component" value="Unassembled WGS sequence"/>
</dbReference>
<feature type="transmembrane region" description="Helical" evidence="1">
    <location>
        <begin position="37"/>
        <end position="54"/>
    </location>
</feature>
<evidence type="ECO:0000313" key="2">
    <source>
        <dbReference type="EMBL" id="SFC19210.1"/>
    </source>
</evidence>
<keyword evidence="3" id="KW-1185">Reference proteome</keyword>
<reference evidence="2 3" key="1">
    <citation type="submission" date="2016-10" db="EMBL/GenBank/DDBJ databases">
        <authorList>
            <person name="de Groot N.N."/>
        </authorList>
    </citation>
    <scope>NUCLEOTIDE SEQUENCE [LARGE SCALE GENOMIC DNA]</scope>
    <source>
        <strain evidence="2 3">DSM 18438</strain>
    </source>
</reference>
<dbReference type="EMBL" id="FOLH01000003">
    <property type="protein sequence ID" value="SFC19210.1"/>
    <property type="molecule type" value="Genomic_DNA"/>
</dbReference>
<evidence type="ECO:0000313" key="3">
    <source>
        <dbReference type="Proteomes" id="UP000199058"/>
    </source>
</evidence>
<keyword evidence="1" id="KW-0472">Membrane</keyword>
<keyword evidence="1" id="KW-0812">Transmembrane</keyword>
<name>A0A1I1HDM6_9GAMM</name>
<proteinExistence type="predicted"/>
<evidence type="ECO:0000256" key="1">
    <source>
        <dbReference type="SAM" id="Phobius"/>
    </source>
</evidence>
<dbReference type="AlphaFoldDB" id="A0A1I1HDM6"/>
<organism evidence="2 3">
    <name type="scientific">Marinospirillum celere</name>
    <dbReference type="NCBI Taxonomy" id="1122252"/>
    <lineage>
        <taxon>Bacteria</taxon>
        <taxon>Pseudomonadati</taxon>
        <taxon>Pseudomonadota</taxon>
        <taxon>Gammaproteobacteria</taxon>
        <taxon>Oceanospirillales</taxon>
        <taxon>Oceanospirillaceae</taxon>
        <taxon>Marinospirillum</taxon>
    </lineage>
</organism>